<organism evidence="1 2">
    <name type="scientific">Virgibacillus alimentarius</name>
    <dbReference type="NCBI Taxonomy" id="698769"/>
    <lineage>
        <taxon>Bacteria</taxon>
        <taxon>Bacillati</taxon>
        <taxon>Bacillota</taxon>
        <taxon>Bacilli</taxon>
        <taxon>Bacillales</taxon>
        <taxon>Bacillaceae</taxon>
        <taxon>Virgibacillus</taxon>
    </lineage>
</organism>
<comment type="caution">
    <text evidence="1">The sequence shown here is derived from an EMBL/GenBank/DDBJ whole genome shotgun (WGS) entry which is preliminary data.</text>
</comment>
<name>A0ABS4S978_9BACI</name>
<gene>
    <name evidence="1" type="ORF">J2Z81_001580</name>
</gene>
<proteinExistence type="predicted"/>
<dbReference type="EMBL" id="JAGIKX010000011">
    <property type="protein sequence ID" value="MBP2257626.1"/>
    <property type="molecule type" value="Genomic_DNA"/>
</dbReference>
<keyword evidence="2" id="KW-1185">Reference proteome</keyword>
<evidence type="ECO:0000313" key="2">
    <source>
        <dbReference type="Proteomes" id="UP001519294"/>
    </source>
</evidence>
<reference evidence="1 2" key="1">
    <citation type="submission" date="2021-03" db="EMBL/GenBank/DDBJ databases">
        <title>Genomic Encyclopedia of Type Strains, Phase IV (KMG-IV): sequencing the most valuable type-strain genomes for metagenomic binning, comparative biology and taxonomic classification.</title>
        <authorList>
            <person name="Goeker M."/>
        </authorList>
    </citation>
    <scope>NUCLEOTIDE SEQUENCE [LARGE SCALE GENOMIC DNA]</scope>
    <source>
        <strain evidence="1 2">DSM 25790</strain>
    </source>
</reference>
<evidence type="ECO:0000313" key="1">
    <source>
        <dbReference type="EMBL" id="MBP2257626.1"/>
    </source>
</evidence>
<dbReference type="Proteomes" id="UP001519294">
    <property type="component" value="Unassembled WGS sequence"/>
</dbReference>
<dbReference type="RefSeq" id="WP_226981283.1">
    <property type="nucleotide sequence ID" value="NZ_JAGIKX010000011.1"/>
</dbReference>
<protein>
    <submittedName>
        <fullName evidence="1">Uncharacterized protein</fullName>
    </submittedName>
</protein>
<sequence length="61" mass="7554">MNRERKAIDQMDLDLFSKDKELIQQVQKSREDRERGRIYDQEQGLKYLQHKIREFESEQNL</sequence>
<accession>A0ABS4S978</accession>